<keyword evidence="1" id="KW-0677">Repeat</keyword>
<gene>
    <name evidence="2" type="ORF">CYY_007503</name>
</gene>
<dbReference type="InterPro" id="IPR008615">
    <property type="entry name" value="FNIP"/>
</dbReference>
<reference evidence="2" key="1">
    <citation type="submission" date="2020-01" db="EMBL/GenBank/DDBJ databases">
        <title>Development of genomics and gene disruption for Polysphondylium violaceum indicates a role for the polyketide synthase stlB in stalk morphogenesis.</title>
        <authorList>
            <person name="Narita B."/>
            <person name="Kawabe Y."/>
            <person name="Kin K."/>
            <person name="Saito T."/>
            <person name="Gibbs R."/>
            <person name="Kuspa A."/>
            <person name="Muzny D."/>
            <person name="Queller D."/>
            <person name="Richards S."/>
            <person name="Strassman J."/>
            <person name="Sucgang R."/>
            <person name="Worley K."/>
            <person name="Schaap P."/>
        </authorList>
    </citation>
    <scope>NUCLEOTIDE SEQUENCE</scope>
    <source>
        <strain evidence="2">QSvi11</strain>
    </source>
</reference>
<feature type="non-terminal residue" evidence="2">
    <location>
        <position position="724"/>
    </location>
</feature>
<dbReference type="EMBL" id="AJWJ01000404">
    <property type="protein sequence ID" value="KAF2071186.1"/>
    <property type="molecule type" value="Genomic_DNA"/>
</dbReference>
<organism evidence="2 3">
    <name type="scientific">Polysphondylium violaceum</name>
    <dbReference type="NCBI Taxonomy" id="133409"/>
    <lineage>
        <taxon>Eukaryota</taxon>
        <taxon>Amoebozoa</taxon>
        <taxon>Evosea</taxon>
        <taxon>Eumycetozoa</taxon>
        <taxon>Dictyostelia</taxon>
        <taxon>Dictyosteliales</taxon>
        <taxon>Dictyosteliaceae</taxon>
        <taxon>Polysphondylium</taxon>
    </lineage>
</organism>
<evidence type="ECO:0008006" key="4">
    <source>
        <dbReference type="Google" id="ProtNLM"/>
    </source>
</evidence>
<dbReference type="Proteomes" id="UP000695562">
    <property type="component" value="Unassembled WGS sequence"/>
</dbReference>
<accession>A0A8J4PX66</accession>
<dbReference type="InterPro" id="IPR051251">
    <property type="entry name" value="STK_FNIP-Repeat"/>
</dbReference>
<evidence type="ECO:0000313" key="2">
    <source>
        <dbReference type="EMBL" id="KAF2071186.1"/>
    </source>
</evidence>
<dbReference type="OrthoDB" id="22524at2759"/>
<evidence type="ECO:0000313" key="3">
    <source>
        <dbReference type="Proteomes" id="UP000695562"/>
    </source>
</evidence>
<sequence length="724" mass="81766">LYLNSNSTATPNALIRYLKTSNSITPPDSVKVYKSSHPPLSYTPSLEKLYILSKSLSALSFPTTLRQVYFVLNKRNVSYLSGGNESLYLKNRYQNICLPCSSNNNIDLFFKIWRNPYLYIRIYEMNLSTKINFIKEGDRVYKFENQDRDHCIHQSLKFRDSGGLSVVPDGVTYYSVGYESDRQNSQSLLALLPSSVTKLKIDCKGLGKDVIPSSIKHLVLPSSSSIYAGSIPSTVKILEIKCSQNSMPFTQFAASIPTTVEKVILGTKCLLGSRFLKKEMLAYLTERKLVDEVYQVVEQTGEPVLPNTTVLLWKPNEMIPVGVVPYGVKRIVFGFWFNQTIAPESVPASVTEINFGDCFDQCLSLVHLPLSLKYLSLCHYNHPLKPFSLPPNLVRFQIIGKPYSHTQTLVHLPRSVRYIKIHKHKLKQDYVNDSSLFKATHFYSHCTEDQQKLINDINQGIQQHQQQTTSNSLSPSLEVHLYISENFAITPGLLNHLNIQSISFGGEFNQSLLPDSLPDTVKKLGFDKGSLFNQEMLAIPPGIQDLDLTHYSCETHLTSALPPSLTRLKMCKNYQPLSSGFFPQGLKSLIFDHSVNLCTPDTIPDTVTQLSLRRINKQSLSFIPPTVHTLSLGMSDQEILKSIPKTVKELVLYPYSNMLYFDSKYIPATITKLSVFHQFHINLLNIDKLPPSVKSLSCTDSKPSVCKIPSTVEHIELTNYCPYY</sequence>
<evidence type="ECO:0000256" key="1">
    <source>
        <dbReference type="ARBA" id="ARBA00022737"/>
    </source>
</evidence>
<name>A0A8J4PX66_9MYCE</name>
<proteinExistence type="predicted"/>
<dbReference type="Pfam" id="PF05725">
    <property type="entry name" value="FNIP"/>
    <property type="match status" value="3"/>
</dbReference>
<comment type="caution">
    <text evidence="2">The sequence shown here is derived from an EMBL/GenBank/DDBJ whole genome shotgun (WGS) entry which is preliminary data.</text>
</comment>
<protein>
    <recommendedName>
        <fullName evidence="4">FNIP repeat-containing protein</fullName>
    </recommendedName>
</protein>
<dbReference type="PANTHER" id="PTHR32134">
    <property type="entry name" value="FNIP REPEAT-CONTAINING PROTEIN"/>
    <property type="match status" value="1"/>
</dbReference>
<dbReference type="PANTHER" id="PTHR32134:SF92">
    <property type="entry name" value="FNIP REPEAT-CONTAINING PROTEIN"/>
    <property type="match status" value="1"/>
</dbReference>
<keyword evidence="3" id="KW-1185">Reference proteome</keyword>
<dbReference type="AlphaFoldDB" id="A0A8J4PX66"/>